<comment type="caution">
    <text evidence="2">The sequence shown here is derived from an EMBL/GenBank/DDBJ whole genome shotgun (WGS) entry which is preliminary data.</text>
</comment>
<name>A0A918RKK6_9SPHN</name>
<dbReference type="SUPFAM" id="SSF53795">
    <property type="entry name" value="PEP carboxykinase-like"/>
    <property type="match status" value="1"/>
</dbReference>
<dbReference type="InterPro" id="IPR027417">
    <property type="entry name" value="P-loop_NTPase"/>
</dbReference>
<proteinExistence type="predicted"/>
<dbReference type="GO" id="GO:0006109">
    <property type="term" value="P:regulation of carbohydrate metabolic process"/>
    <property type="evidence" value="ECO:0007669"/>
    <property type="project" value="InterPro"/>
</dbReference>
<evidence type="ECO:0000313" key="3">
    <source>
        <dbReference type="Proteomes" id="UP000634139"/>
    </source>
</evidence>
<keyword evidence="2" id="KW-0418">Kinase</keyword>
<dbReference type="AlphaFoldDB" id="A0A918RKK6"/>
<keyword evidence="3" id="KW-1185">Reference proteome</keyword>
<dbReference type="RefSeq" id="WP_189541180.1">
    <property type="nucleotide sequence ID" value="NZ_BMZD01000004.1"/>
</dbReference>
<evidence type="ECO:0000313" key="2">
    <source>
        <dbReference type="EMBL" id="GHA00071.1"/>
    </source>
</evidence>
<evidence type="ECO:0000259" key="1">
    <source>
        <dbReference type="Pfam" id="PF07475"/>
    </source>
</evidence>
<dbReference type="Pfam" id="PF07475">
    <property type="entry name" value="Hpr_kinase_C"/>
    <property type="match status" value="1"/>
</dbReference>
<reference evidence="2" key="1">
    <citation type="journal article" date="2014" name="Int. J. Syst. Evol. Microbiol.">
        <title>Complete genome sequence of Corynebacterium casei LMG S-19264T (=DSM 44701T), isolated from a smear-ripened cheese.</title>
        <authorList>
            <consortium name="US DOE Joint Genome Institute (JGI-PGF)"/>
            <person name="Walter F."/>
            <person name="Albersmeier A."/>
            <person name="Kalinowski J."/>
            <person name="Ruckert C."/>
        </authorList>
    </citation>
    <scope>NUCLEOTIDE SEQUENCE</scope>
    <source>
        <strain evidence="2">KCTC 32422</strain>
    </source>
</reference>
<organism evidence="2 3">
    <name type="scientific">Novosphingobium arvoryzae</name>
    <dbReference type="NCBI Taxonomy" id="1256514"/>
    <lineage>
        <taxon>Bacteria</taxon>
        <taxon>Pseudomonadati</taxon>
        <taxon>Pseudomonadota</taxon>
        <taxon>Alphaproteobacteria</taxon>
        <taxon>Sphingomonadales</taxon>
        <taxon>Sphingomonadaceae</taxon>
        <taxon>Novosphingobium</taxon>
    </lineage>
</organism>
<dbReference type="CDD" id="cd01918">
    <property type="entry name" value="HprK_C"/>
    <property type="match status" value="1"/>
</dbReference>
<gene>
    <name evidence="2" type="ORF">GCM10011617_20770</name>
</gene>
<reference evidence="2" key="2">
    <citation type="submission" date="2020-09" db="EMBL/GenBank/DDBJ databases">
        <authorList>
            <person name="Sun Q."/>
            <person name="Kim S."/>
        </authorList>
    </citation>
    <scope>NUCLEOTIDE SEQUENCE</scope>
    <source>
        <strain evidence="2">KCTC 32422</strain>
    </source>
</reference>
<dbReference type="Proteomes" id="UP000634139">
    <property type="component" value="Unassembled WGS sequence"/>
</dbReference>
<dbReference type="InterPro" id="IPR011104">
    <property type="entry name" value="Hpr_kin/Pase_C"/>
</dbReference>
<accession>A0A918RKK6</accession>
<dbReference type="EMBL" id="BMZD01000004">
    <property type="protein sequence ID" value="GHA00071.1"/>
    <property type="molecule type" value="Genomic_DNA"/>
</dbReference>
<dbReference type="Gene3D" id="3.40.50.300">
    <property type="entry name" value="P-loop containing nucleotide triphosphate hydrolases"/>
    <property type="match status" value="1"/>
</dbReference>
<sequence length="141" mass="14853">MSQLHQANCIAIQGRAVLIEGPPGSGKSSLALALIDRGAQLVGDDGVTLIHRAGQLIASPPPHTAGLIEVRNVGLLPFPTVHDRPVALVLTLDPDAPRFVEQAEQAERAGVALPLVRLWPDSPVLALRAELALDRHGLIAD</sequence>
<dbReference type="GO" id="GO:0005524">
    <property type="term" value="F:ATP binding"/>
    <property type="evidence" value="ECO:0007669"/>
    <property type="project" value="InterPro"/>
</dbReference>
<protein>
    <submittedName>
        <fullName evidence="2">HPr kinase</fullName>
    </submittedName>
</protein>
<keyword evidence="2" id="KW-0808">Transferase</keyword>
<feature type="domain" description="HPr kinase/phosphorylase C-terminal" evidence="1">
    <location>
        <begin position="6"/>
        <end position="79"/>
    </location>
</feature>
<dbReference type="GO" id="GO:0000155">
    <property type="term" value="F:phosphorelay sensor kinase activity"/>
    <property type="evidence" value="ECO:0007669"/>
    <property type="project" value="InterPro"/>
</dbReference>